<feature type="site" description="Could be important to modulate the pK values of the two catalytic cysteine residues" evidence="6">
    <location>
        <position position="166"/>
    </location>
</feature>
<evidence type="ECO:0000256" key="3">
    <source>
        <dbReference type="ARBA" id="ARBA00022605"/>
    </source>
</evidence>
<dbReference type="RefSeq" id="WP_158349244.1">
    <property type="nucleotide sequence ID" value="NZ_LR025085.1"/>
</dbReference>
<evidence type="ECO:0000256" key="7">
    <source>
        <dbReference type="NCBIfam" id="TIGR00652"/>
    </source>
</evidence>
<feature type="binding site" evidence="6">
    <location>
        <begin position="215"/>
        <end position="216"/>
    </location>
    <ligand>
        <name>substrate</name>
    </ligand>
</feature>
<feature type="site" description="Could be important to modulate the pK values of the two catalytic cysteine residues" evidence="6">
    <location>
        <position position="215"/>
    </location>
</feature>
<evidence type="ECO:0000256" key="4">
    <source>
        <dbReference type="ARBA" id="ARBA00023154"/>
    </source>
</evidence>
<dbReference type="EMBL" id="LR025085">
    <property type="protein sequence ID" value="VAX76899.1"/>
    <property type="molecule type" value="Genomic_DNA"/>
</dbReference>
<dbReference type="Pfam" id="PF01678">
    <property type="entry name" value="DAP_epimerase"/>
    <property type="match status" value="2"/>
</dbReference>
<evidence type="ECO:0000256" key="6">
    <source>
        <dbReference type="HAMAP-Rule" id="MF_00197"/>
    </source>
</evidence>
<dbReference type="HAMAP" id="MF_00197">
    <property type="entry name" value="DAP_epimerase"/>
    <property type="match status" value="1"/>
</dbReference>
<dbReference type="OrthoDB" id="9805408at2"/>
<dbReference type="GO" id="GO:0008837">
    <property type="term" value="F:diaminopimelate epimerase activity"/>
    <property type="evidence" value="ECO:0007669"/>
    <property type="project" value="UniProtKB-UniRule"/>
</dbReference>
<dbReference type="PANTHER" id="PTHR31689">
    <property type="entry name" value="DIAMINOPIMELATE EPIMERASE, CHLOROPLASTIC"/>
    <property type="match status" value="1"/>
</dbReference>
<evidence type="ECO:0000313" key="8">
    <source>
        <dbReference type="EMBL" id="VAX76899.1"/>
    </source>
</evidence>
<accession>A0A3B1E9N5</accession>
<dbReference type="Gene3D" id="3.10.310.10">
    <property type="entry name" value="Diaminopimelate Epimerase, Chain A, domain 1"/>
    <property type="match status" value="2"/>
</dbReference>
<comment type="subunit">
    <text evidence="6">Homodimer.</text>
</comment>
<evidence type="ECO:0000256" key="5">
    <source>
        <dbReference type="ARBA" id="ARBA00023235"/>
    </source>
</evidence>
<dbReference type="STRING" id="1921549.GCA_900128825_00392"/>
<dbReference type="AlphaFoldDB" id="A0A3B1E9N5"/>
<feature type="binding site" evidence="6">
    <location>
        <position position="197"/>
    </location>
    <ligand>
        <name>substrate</name>
    </ligand>
</feature>
<dbReference type="GO" id="GO:0005829">
    <property type="term" value="C:cytosol"/>
    <property type="evidence" value="ECO:0007669"/>
    <property type="project" value="TreeGrafter"/>
</dbReference>
<feature type="binding site" evidence="6">
    <location>
        <position position="71"/>
    </location>
    <ligand>
        <name>substrate</name>
    </ligand>
</feature>
<organism evidence="8 9">
    <name type="scientific">Buchnera aphidicola</name>
    <name type="common">Cinara strobi</name>
    <dbReference type="NCBI Taxonomy" id="1921549"/>
    <lineage>
        <taxon>Bacteria</taxon>
        <taxon>Pseudomonadati</taxon>
        <taxon>Pseudomonadota</taxon>
        <taxon>Gammaproteobacteria</taxon>
        <taxon>Enterobacterales</taxon>
        <taxon>Erwiniaceae</taxon>
        <taxon>Buchnera</taxon>
    </lineage>
</organism>
<keyword evidence="3 6" id="KW-0028">Amino-acid biosynthesis</keyword>
<feature type="site" description="Important for dimerization" evidence="6">
    <location>
        <position position="276"/>
    </location>
</feature>
<feature type="binding site" evidence="6">
    <location>
        <begin position="225"/>
        <end position="226"/>
    </location>
    <ligand>
        <name>substrate</name>
    </ligand>
</feature>
<feature type="binding site" evidence="6">
    <location>
        <position position="18"/>
    </location>
    <ligand>
        <name>substrate</name>
    </ligand>
</feature>
<feature type="binding site" evidence="6">
    <location>
        <position position="51"/>
    </location>
    <ligand>
        <name>substrate</name>
    </ligand>
</feature>
<sequence length="282" mass="32194">MLSRKNIVYFSKMHGLGNDFILVDATENNFFFSSKLIQRWSNRYLGIGFDQLLILEKSKFLKTNFHYRIFNANGKEVEQCGNGARCLAYYLFIKKKFNDKKICVSTQNRRLYLEYIKDNIFKVDMGVPIFSPSKIPFLINTEKLHYSLFIQNKSYSISVVSLGNPHCVIKVDDINTAPVYEVGKQLSQHFLFPVGVNVSFMQIISCNKVLLRVYERHVGETQACGSGACAAVSVGIRNKELCNDVSVKLLQGKLKISWDGDLKNTLYMSGEAMHVYDGVIKY</sequence>
<dbReference type="SUPFAM" id="SSF54506">
    <property type="entry name" value="Diaminopimelate epimerase-like"/>
    <property type="match status" value="2"/>
</dbReference>
<comment type="subcellular location">
    <subcellularLocation>
        <location evidence="6">Cytoplasm</location>
    </subcellularLocation>
</comment>
<dbReference type="NCBIfam" id="TIGR00652">
    <property type="entry name" value="DapF"/>
    <property type="match status" value="1"/>
</dbReference>
<keyword evidence="5 6" id="KW-0413">Isomerase</keyword>
<feature type="binding site" evidence="6">
    <location>
        <begin position="81"/>
        <end position="82"/>
    </location>
    <ligand>
        <name>substrate</name>
    </ligand>
</feature>
<comment type="catalytic activity">
    <reaction evidence="6">
        <text>(2S,6S)-2,6-diaminopimelate = meso-2,6-diaminopimelate</text>
        <dbReference type="Rhea" id="RHEA:15393"/>
        <dbReference type="ChEBI" id="CHEBI:57609"/>
        <dbReference type="ChEBI" id="CHEBI:57791"/>
        <dbReference type="EC" id="5.1.1.7"/>
    </reaction>
</comment>
<feature type="active site" description="Proton donor" evidence="6">
    <location>
        <position position="80"/>
    </location>
</feature>
<gene>
    <name evidence="6 8" type="primary">dapF</name>
    <name evidence="8" type="ORF">BUCINSTRO3249_0392</name>
</gene>
<evidence type="ECO:0000256" key="1">
    <source>
        <dbReference type="ARBA" id="ARBA00010219"/>
    </source>
</evidence>
<keyword evidence="4 6" id="KW-0457">Lysine biosynthesis</keyword>
<evidence type="ECO:0000256" key="2">
    <source>
        <dbReference type="ARBA" id="ARBA00022490"/>
    </source>
</evidence>
<feature type="binding site" evidence="6">
    <location>
        <position position="164"/>
    </location>
    <ligand>
        <name>substrate</name>
    </ligand>
</feature>
<dbReference type="PANTHER" id="PTHR31689:SF0">
    <property type="entry name" value="DIAMINOPIMELATE EPIMERASE"/>
    <property type="match status" value="1"/>
</dbReference>
<dbReference type="EC" id="5.1.1.7" evidence="6 7"/>
<name>A0A3B1E9N5_9GAMM</name>
<dbReference type="InterPro" id="IPR001653">
    <property type="entry name" value="DAP_epimerase_DapF"/>
</dbReference>
<proteinExistence type="inferred from homology"/>
<protein>
    <recommendedName>
        <fullName evidence="6 7">Diaminopimelate epimerase</fullName>
        <shortName evidence="6">DAP epimerase</shortName>
        <ecNumber evidence="6 7">5.1.1.7</ecNumber>
    </recommendedName>
    <alternativeName>
        <fullName evidence="6">PLP-independent amino acid racemase</fullName>
    </alternativeName>
</protein>
<dbReference type="Proteomes" id="UP000271849">
    <property type="component" value="Chromosome"/>
</dbReference>
<dbReference type="UniPathway" id="UPA00034">
    <property type="reaction ID" value="UER00025"/>
</dbReference>
<dbReference type="GO" id="GO:0009089">
    <property type="term" value="P:lysine biosynthetic process via diaminopimelate"/>
    <property type="evidence" value="ECO:0007669"/>
    <property type="project" value="UniProtKB-UniRule"/>
</dbReference>
<comment type="function">
    <text evidence="6">Catalyzes the stereoinversion of LL-2,6-diaminopimelate (L,L-DAP) to meso-diaminopimelate (meso-DAP), a precursor of L-lysine and an essential component of the bacterial peptidoglycan.</text>
</comment>
<keyword evidence="2 6" id="KW-0963">Cytoplasm</keyword>
<feature type="active site" description="Proton acceptor" evidence="6">
    <location>
        <position position="224"/>
    </location>
</feature>
<reference evidence="9" key="1">
    <citation type="submission" date="2018-09" db="EMBL/GenBank/DDBJ databases">
        <authorList>
            <person name="Manzano-Marin A."/>
            <person name="Manzano-Marin A."/>
        </authorList>
    </citation>
    <scope>NUCLEOTIDE SEQUENCE [LARGE SCALE GENOMIC DNA]</scope>
    <source>
        <strain evidence="9">BuCistrobi</strain>
    </source>
</reference>
<dbReference type="FunFam" id="3.10.310.10:FF:000001">
    <property type="entry name" value="Diaminopimelate epimerase"/>
    <property type="match status" value="1"/>
</dbReference>
<comment type="pathway">
    <text evidence="6">Amino-acid biosynthesis; L-lysine biosynthesis via DAP pathway; DL-2,6-diaminopimelate from LL-2,6-diaminopimelate: step 1/1.</text>
</comment>
<comment type="similarity">
    <text evidence="1 6">Belongs to the diaminopimelate epimerase family.</text>
</comment>
<evidence type="ECO:0000313" key="9">
    <source>
        <dbReference type="Proteomes" id="UP000271849"/>
    </source>
</evidence>